<reference evidence="4 5" key="2">
    <citation type="journal article" date="2008" name="Bioinformatics">
        <title>Assembly reconciliation.</title>
        <authorList>
            <person name="Zimin A.V."/>
            <person name="Smith D.R."/>
            <person name="Sutton G."/>
            <person name="Yorke J.A."/>
        </authorList>
    </citation>
    <scope>NUCLEOTIDE SEQUENCE [LARGE SCALE GENOMIC DNA]</scope>
    <source>
        <strain evidence="4 5">TSC#14021-0224.01</strain>
    </source>
</reference>
<dbReference type="OMA" id="LECYSSC"/>
<accession>B3NEB0</accession>
<feature type="region of interest" description="Disordered" evidence="1">
    <location>
        <begin position="292"/>
        <end position="321"/>
    </location>
</feature>
<feature type="region of interest" description="Disordered" evidence="1">
    <location>
        <begin position="193"/>
        <end position="218"/>
    </location>
</feature>
<dbReference type="Gene3D" id="3.30.60.30">
    <property type="match status" value="1"/>
</dbReference>
<dbReference type="CDD" id="cd00104">
    <property type="entry name" value="KAZAL_FS"/>
    <property type="match status" value="1"/>
</dbReference>
<keyword evidence="5" id="KW-1185">Reference proteome</keyword>
<feature type="domain" description="Kazal-like" evidence="3">
    <location>
        <begin position="514"/>
        <end position="562"/>
    </location>
</feature>
<feature type="signal peptide" evidence="2">
    <location>
        <begin position="1"/>
        <end position="27"/>
    </location>
</feature>
<evidence type="ECO:0000256" key="1">
    <source>
        <dbReference type="SAM" id="MobiDB-lite"/>
    </source>
</evidence>
<feature type="region of interest" description="Disordered" evidence="1">
    <location>
        <begin position="453"/>
        <end position="507"/>
    </location>
</feature>
<reference evidence="4 5" key="1">
    <citation type="journal article" date="2007" name="Nature">
        <title>Evolution of genes and genomes on the Drosophila phylogeny.</title>
        <authorList>
            <consortium name="Drosophila 12 Genomes Consortium"/>
            <person name="Clark A.G."/>
            <person name="Eisen M.B."/>
            <person name="Smith D.R."/>
            <person name="Bergman C.M."/>
            <person name="Oliver B."/>
            <person name="Markow T.A."/>
            <person name="Kaufman T.C."/>
            <person name="Kellis M."/>
            <person name="Gelbart W."/>
            <person name="Iyer V.N."/>
            <person name="Pollard D.A."/>
            <person name="Sackton T.B."/>
            <person name="Larracuente A.M."/>
            <person name="Singh N.D."/>
            <person name="Abad J.P."/>
            <person name="Abt D.N."/>
            <person name="Adryan B."/>
            <person name="Aguade M."/>
            <person name="Akashi H."/>
            <person name="Anderson W.W."/>
            <person name="Aquadro C.F."/>
            <person name="Ardell D.H."/>
            <person name="Arguello R."/>
            <person name="Artieri C.G."/>
            <person name="Barbash D.A."/>
            <person name="Barker D."/>
            <person name="Barsanti P."/>
            <person name="Batterham P."/>
            <person name="Batzoglou S."/>
            <person name="Begun D."/>
            <person name="Bhutkar A."/>
            <person name="Blanco E."/>
            <person name="Bosak S.A."/>
            <person name="Bradley R.K."/>
            <person name="Brand A.D."/>
            <person name="Brent M.R."/>
            <person name="Brooks A.N."/>
            <person name="Brown R.H."/>
            <person name="Butlin R.K."/>
            <person name="Caggese C."/>
            <person name="Calvi B.R."/>
            <person name="Bernardo de Carvalho A."/>
            <person name="Caspi A."/>
            <person name="Castrezana S."/>
            <person name="Celniker S.E."/>
            <person name="Chang J.L."/>
            <person name="Chapple C."/>
            <person name="Chatterji S."/>
            <person name="Chinwalla A."/>
            <person name="Civetta A."/>
            <person name="Clifton S.W."/>
            <person name="Comeron J.M."/>
            <person name="Costello J.C."/>
            <person name="Coyne J.A."/>
            <person name="Daub J."/>
            <person name="David R.G."/>
            <person name="Delcher A.L."/>
            <person name="Delehaunty K."/>
            <person name="Do C.B."/>
            <person name="Ebling H."/>
            <person name="Edwards K."/>
            <person name="Eickbush T."/>
            <person name="Evans J.D."/>
            <person name="Filipski A."/>
            <person name="Findeiss S."/>
            <person name="Freyhult E."/>
            <person name="Fulton L."/>
            <person name="Fulton R."/>
            <person name="Garcia A.C."/>
            <person name="Gardiner A."/>
            <person name="Garfield D.A."/>
            <person name="Garvin B.E."/>
            <person name="Gibson G."/>
            <person name="Gilbert D."/>
            <person name="Gnerre S."/>
            <person name="Godfrey J."/>
            <person name="Good R."/>
            <person name="Gotea V."/>
            <person name="Gravely B."/>
            <person name="Greenberg A.J."/>
            <person name="Griffiths-Jones S."/>
            <person name="Gross S."/>
            <person name="Guigo R."/>
            <person name="Gustafson E.A."/>
            <person name="Haerty W."/>
            <person name="Hahn M.W."/>
            <person name="Halligan D.L."/>
            <person name="Halpern A.L."/>
            <person name="Halter G.M."/>
            <person name="Han M.V."/>
            <person name="Heger A."/>
            <person name="Hillier L."/>
            <person name="Hinrichs A.S."/>
            <person name="Holmes I."/>
            <person name="Hoskins R.A."/>
            <person name="Hubisz M.J."/>
            <person name="Hultmark D."/>
            <person name="Huntley M.A."/>
            <person name="Jaffe D.B."/>
            <person name="Jagadeeshan S."/>
            <person name="Jeck W.R."/>
            <person name="Johnson J."/>
            <person name="Jones C.D."/>
            <person name="Jordan W.C."/>
            <person name="Karpen G.H."/>
            <person name="Kataoka E."/>
            <person name="Keightley P.D."/>
            <person name="Kheradpour P."/>
            <person name="Kirkness E.F."/>
            <person name="Koerich L.B."/>
            <person name="Kristiansen K."/>
            <person name="Kudrna D."/>
            <person name="Kulathinal R.J."/>
            <person name="Kumar S."/>
            <person name="Kwok R."/>
            <person name="Lander E."/>
            <person name="Langley C.H."/>
            <person name="Lapoint R."/>
            <person name="Lazzaro B.P."/>
            <person name="Lee S.J."/>
            <person name="Levesque L."/>
            <person name="Li R."/>
            <person name="Lin C.F."/>
            <person name="Lin M.F."/>
            <person name="Lindblad-Toh K."/>
            <person name="Llopart A."/>
            <person name="Long M."/>
            <person name="Low L."/>
            <person name="Lozovsky E."/>
            <person name="Lu J."/>
            <person name="Luo M."/>
            <person name="Machado C.A."/>
            <person name="Makalowski W."/>
            <person name="Marzo M."/>
            <person name="Matsuda M."/>
            <person name="Matzkin L."/>
            <person name="McAllister B."/>
            <person name="McBride C.S."/>
            <person name="McKernan B."/>
            <person name="McKernan K."/>
            <person name="Mendez-Lago M."/>
            <person name="Minx P."/>
            <person name="Mollenhauer M.U."/>
            <person name="Montooth K."/>
            <person name="Mount S.M."/>
            <person name="Mu X."/>
            <person name="Myers E."/>
            <person name="Negre B."/>
            <person name="Newfeld S."/>
            <person name="Nielsen R."/>
            <person name="Noor M.A."/>
            <person name="O'Grady P."/>
            <person name="Pachter L."/>
            <person name="Papaceit M."/>
            <person name="Parisi M.J."/>
            <person name="Parisi M."/>
            <person name="Parts L."/>
            <person name="Pedersen J.S."/>
            <person name="Pesole G."/>
            <person name="Phillippy A.M."/>
            <person name="Ponting C.P."/>
            <person name="Pop M."/>
            <person name="Porcelli D."/>
            <person name="Powell J.R."/>
            <person name="Prohaska S."/>
            <person name="Pruitt K."/>
            <person name="Puig M."/>
            <person name="Quesneville H."/>
            <person name="Ram K.R."/>
            <person name="Rand D."/>
            <person name="Rasmussen M.D."/>
            <person name="Reed L.K."/>
            <person name="Reenan R."/>
            <person name="Reily A."/>
            <person name="Remington K.A."/>
            <person name="Rieger T.T."/>
            <person name="Ritchie M.G."/>
            <person name="Robin C."/>
            <person name="Rogers Y.H."/>
            <person name="Rohde C."/>
            <person name="Rozas J."/>
            <person name="Rubenfield M.J."/>
            <person name="Ruiz A."/>
            <person name="Russo S."/>
            <person name="Salzberg S.L."/>
            <person name="Sanchez-Gracia A."/>
            <person name="Saranga D.J."/>
            <person name="Sato H."/>
            <person name="Schaeffer S.W."/>
            <person name="Schatz M.C."/>
            <person name="Schlenke T."/>
            <person name="Schwartz R."/>
            <person name="Segarra C."/>
            <person name="Singh R.S."/>
            <person name="Sirot L."/>
            <person name="Sirota M."/>
            <person name="Sisneros N.B."/>
            <person name="Smith C.D."/>
            <person name="Smith T.F."/>
            <person name="Spieth J."/>
            <person name="Stage D.E."/>
            <person name="Stark A."/>
            <person name="Stephan W."/>
            <person name="Strausberg R.L."/>
            <person name="Strempel S."/>
            <person name="Sturgill D."/>
            <person name="Sutton G."/>
            <person name="Sutton G.G."/>
            <person name="Tao W."/>
            <person name="Teichmann S."/>
            <person name="Tobari Y.N."/>
            <person name="Tomimura Y."/>
            <person name="Tsolas J.M."/>
            <person name="Valente V.L."/>
            <person name="Venter E."/>
            <person name="Venter J.C."/>
            <person name="Vicario S."/>
            <person name="Vieira F.G."/>
            <person name="Vilella A.J."/>
            <person name="Villasante A."/>
            <person name="Walenz B."/>
            <person name="Wang J."/>
            <person name="Wasserman M."/>
            <person name="Watts T."/>
            <person name="Wilson D."/>
            <person name="Wilson R.K."/>
            <person name="Wing R.A."/>
            <person name="Wolfner M.F."/>
            <person name="Wong A."/>
            <person name="Wong G.K."/>
            <person name="Wu C.I."/>
            <person name="Wu G."/>
            <person name="Yamamoto D."/>
            <person name="Yang H.P."/>
            <person name="Yang S.P."/>
            <person name="Yorke J.A."/>
            <person name="Yoshida K."/>
            <person name="Zdobnov E."/>
            <person name="Zhang P."/>
            <person name="Zhang Y."/>
            <person name="Zimin A.V."/>
            <person name="Baldwin J."/>
            <person name="Abdouelleil A."/>
            <person name="Abdulkadir J."/>
            <person name="Abebe A."/>
            <person name="Abera B."/>
            <person name="Abreu J."/>
            <person name="Acer S.C."/>
            <person name="Aftuck L."/>
            <person name="Alexander A."/>
            <person name="An P."/>
            <person name="Anderson E."/>
            <person name="Anderson S."/>
            <person name="Arachi H."/>
            <person name="Azer M."/>
            <person name="Bachantsang P."/>
            <person name="Barry A."/>
            <person name="Bayul T."/>
            <person name="Berlin A."/>
            <person name="Bessette D."/>
            <person name="Bloom T."/>
            <person name="Blye J."/>
            <person name="Boguslavskiy L."/>
            <person name="Bonnet C."/>
            <person name="Boukhgalter B."/>
            <person name="Bourzgui I."/>
            <person name="Brown A."/>
            <person name="Cahill P."/>
            <person name="Channer S."/>
            <person name="Cheshatsang Y."/>
            <person name="Chuda L."/>
            <person name="Citroen M."/>
            <person name="Collymore A."/>
            <person name="Cooke P."/>
            <person name="Costello M."/>
            <person name="D'Aco K."/>
            <person name="Daza R."/>
            <person name="De Haan G."/>
            <person name="DeGray S."/>
            <person name="DeMaso C."/>
            <person name="Dhargay N."/>
            <person name="Dooley K."/>
            <person name="Dooley E."/>
            <person name="Doricent M."/>
            <person name="Dorje P."/>
            <person name="Dorjee K."/>
            <person name="Dupes A."/>
            <person name="Elong R."/>
            <person name="Falk J."/>
            <person name="Farina A."/>
            <person name="Faro S."/>
            <person name="Ferguson D."/>
            <person name="Fisher S."/>
            <person name="Foley C.D."/>
            <person name="Franke A."/>
            <person name="Friedrich D."/>
            <person name="Gadbois L."/>
            <person name="Gearin G."/>
            <person name="Gearin C.R."/>
            <person name="Giannoukos G."/>
            <person name="Goode T."/>
            <person name="Graham J."/>
            <person name="Grandbois E."/>
            <person name="Grewal S."/>
            <person name="Gyaltsen K."/>
            <person name="Hafez N."/>
            <person name="Hagos B."/>
            <person name="Hall J."/>
            <person name="Henson C."/>
            <person name="Hollinger A."/>
            <person name="Honan T."/>
            <person name="Huard M.D."/>
            <person name="Hughes L."/>
            <person name="Hurhula B."/>
            <person name="Husby M.E."/>
            <person name="Kamat A."/>
            <person name="Kanga B."/>
            <person name="Kashin S."/>
            <person name="Khazanovich D."/>
            <person name="Kisner P."/>
            <person name="Lance K."/>
            <person name="Lara M."/>
            <person name="Lee W."/>
            <person name="Lennon N."/>
            <person name="Letendre F."/>
            <person name="LeVine R."/>
            <person name="Lipovsky A."/>
            <person name="Liu X."/>
            <person name="Liu J."/>
            <person name="Liu S."/>
            <person name="Lokyitsang T."/>
            <person name="Lokyitsang Y."/>
            <person name="Lubonja R."/>
            <person name="Lui A."/>
            <person name="MacDonald P."/>
            <person name="Magnisalis V."/>
            <person name="Maru K."/>
            <person name="Matthews C."/>
            <person name="McCusker W."/>
            <person name="McDonough S."/>
            <person name="Mehta T."/>
            <person name="Meldrim J."/>
            <person name="Meneus L."/>
            <person name="Mihai O."/>
            <person name="Mihalev A."/>
            <person name="Mihova T."/>
            <person name="Mittelman R."/>
            <person name="Mlenga V."/>
            <person name="Montmayeur A."/>
            <person name="Mulrain L."/>
            <person name="Navidi A."/>
            <person name="Naylor J."/>
            <person name="Negash T."/>
            <person name="Nguyen T."/>
            <person name="Nguyen N."/>
            <person name="Nicol R."/>
            <person name="Norbu C."/>
            <person name="Norbu N."/>
            <person name="Novod N."/>
            <person name="O'Neill B."/>
            <person name="Osman S."/>
            <person name="Markiewicz E."/>
            <person name="Oyono O.L."/>
            <person name="Patti C."/>
            <person name="Phunkhang P."/>
            <person name="Pierre F."/>
            <person name="Priest M."/>
            <person name="Raghuraman S."/>
            <person name="Rege F."/>
            <person name="Reyes R."/>
            <person name="Rise C."/>
            <person name="Rogov P."/>
            <person name="Ross K."/>
            <person name="Ryan E."/>
            <person name="Settipalli S."/>
            <person name="Shea T."/>
            <person name="Sherpa N."/>
            <person name="Shi L."/>
            <person name="Shih D."/>
            <person name="Sparrow T."/>
            <person name="Spaulding J."/>
            <person name="Stalker J."/>
            <person name="Stange-Thomann N."/>
            <person name="Stavropoulos S."/>
            <person name="Stone C."/>
            <person name="Strader C."/>
            <person name="Tesfaye S."/>
            <person name="Thomson T."/>
            <person name="Thoulutsang Y."/>
            <person name="Thoulutsang D."/>
            <person name="Topham K."/>
            <person name="Topping I."/>
            <person name="Tsamla T."/>
            <person name="Vassiliev H."/>
            <person name="Vo A."/>
            <person name="Wangchuk T."/>
            <person name="Wangdi T."/>
            <person name="Weiand M."/>
            <person name="Wilkinson J."/>
            <person name="Wilson A."/>
            <person name="Yadav S."/>
            <person name="Young G."/>
            <person name="Yu Q."/>
            <person name="Zembek L."/>
            <person name="Zhong D."/>
            <person name="Zimmer A."/>
            <person name="Zwirko Z."/>
            <person name="Jaffe D.B."/>
            <person name="Alvarez P."/>
            <person name="Brockman W."/>
            <person name="Butler J."/>
            <person name="Chin C."/>
            <person name="Gnerre S."/>
            <person name="Grabherr M."/>
            <person name="Kleber M."/>
            <person name="Mauceli E."/>
            <person name="MacCallum I."/>
        </authorList>
    </citation>
    <scope>NUCLEOTIDE SEQUENCE [LARGE SCALE GENOMIC DNA]</scope>
    <source>
        <strain evidence="4 5">TSC#14021-0224.01</strain>
    </source>
</reference>
<evidence type="ECO:0000256" key="2">
    <source>
        <dbReference type="SAM" id="SignalP"/>
    </source>
</evidence>
<dbReference type="InterPro" id="IPR002350">
    <property type="entry name" value="Kazal_dom"/>
</dbReference>
<dbReference type="HOGENOM" id="CLU_473507_0_0_1"/>
<gene>
    <name evidence="4" type="primary">Dere\GG13222</name>
    <name evidence="4" type="synonym">dere_GLEANR_13506</name>
    <name evidence="4" type="synonym">GG13222</name>
    <name evidence="4" type="ORF">Dere_GG13222</name>
</gene>
<evidence type="ECO:0000313" key="5">
    <source>
        <dbReference type="Proteomes" id="UP000008711"/>
    </source>
</evidence>
<keyword evidence="2" id="KW-0732">Signal</keyword>
<dbReference type="InterPro" id="IPR036058">
    <property type="entry name" value="Kazal_dom_sf"/>
</dbReference>
<evidence type="ECO:0000313" key="4">
    <source>
        <dbReference type="EMBL" id="EDV52674.1"/>
    </source>
</evidence>
<dbReference type="EMBL" id="CH954178">
    <property type="protein sequence ID" value="EDV52674.1"/>
    <property type="molecule type" value="Genomic_DNA"/>
</dbReference>
<dbReference type="AlphaFoldDB" id="B3NEB0"/>
<dbReference type="eggNOG" id="ENOG502T7WN">
    <property type="taxonomic scope" value="Eukaryota"/>
</dbReference>
<dbReference type="KEGG" id="der:6543897"/>
<dbReference type="Proteomes" id="UP000008711">
    <property type="component" value="Unassembled WGS sequence"/>
</dbReference>
<evidence type="ECO:0000259" key="3">
    <source>
        <dbReference type="Pfam" id="PF07648"/>
    </source>
</evidence>
<protein>
    <recommendedName>
        <fullName evidence="3">Kazal-like domain-containing protein</fullName>
    </recommendedName>
</protein>
<sequence>MTQCPLKLAPILEALLLIVFLINQVQCGENDMRQARIRQFLIEPQPHFNHNRPPGPGLLPRIRSRSDNLPMLPGSQHNFMRSPPAATAQHIMRREQFGNFPPNDQLRRYQFDQNQQGRFAHVKDAPVLDVGKNQFPPQFVSEQYIQNFKSSPRFNGNVIMKDHKPVYAPIQQHAIPVQASQYLHYPKPFGQQGSPSFSVVPSQQTALQNSHFPQDPNSYSVYEDTDIPAKQEVNQPLNFRQAVPPAKESREAQDYLQFMSTNEYFLPKRDPDFKKLDSERDQQKLLNQYPQQYSQQQQLYQQHQQPQHQQPQRHQPQQLQALPQHAPYKTAGLDNSVSSSYNEPIQVSDLFYQQDPAPANSAVVRGSYQAGQDVFVVKSDGNKAVKHVVSTPMAVQTTTQTPPKSQHLAKSHKSFTPEPLRFEFTEQDAIRGSMKYTQAPQANQYYYETVAQAPREPAKSPAPKIELSKPIKEYTDDPEDSADTEIGKQQEDPKVPTGTSSATLDNPKDTESYCEKICANVYDENDEIICGSDGYMYTGETQMQCYSSCLNISVTIKSKGSCS</sequence>
<feature type="compositionally biased region" description="Basic and acidic residues" evidence="1">
    <location>
        <begin position="485"/>
        <end position="494"/>
    </location>
</feature>
<name>B3NEB0_DROER</name>
<dbReference type="Pfam" id="PF07648">
    <property type="entry name" value="Kazal_2"/>
    <property type="match status" value="1"/>
</dbReference>
<dbReference type="PhylomeDB" id="B3NEB0"/>
<dbReference type="SUPFAM" id="SSF100895">
    <property type="entry name" value="Kazal-type serine protease inhibitors"/>
    <property type="match status" value="1"/>
</dbReference>
<organism evidence="4 5">
    <name type="scientific">Drosophila erecta</name>
    <name type="common">Fruit fly</name>
    <dbReference type="NCBI Taxonomy" id="7220"/>
    <lineage>
        <taxon>Eukaryota</taxon>
        <taxon>Metazoa</taxon>
        <taxon>Ecdysozoa</taxon>
        <taxon>Arthropoda</taxon>
        <taxon>Hexapoda</taxon>
        <taxon>Insecta</taxon>
        <taxon>Pterygota</taxon>
        <taxon>Neoptera</taxon>
        <taxon>Endopterygota</taxon>
        <taxon>Diptera</taxon>
        <taxon>Brachycera</taxon>
        <taxon>Muscomorpha</taxon>
        <taxon>Ephydroidea</taxon>
        <taxon>Drosophilidae</taxon>
        <taxon>Drosophila</taxon>
        <taxon>Sophophora</taxon>
    </lineage>
</organism>
<proteinExistence type="predicted"/>
<feature type="chain" id="PRO_5002794694" description="Kazal-like domain-containing protein" evidence="2">
    <location>
        <begin position="28"/>
        <end position="563"/>
    </location>
</feature>
<dbReference type="OrthoDB" id="8019568at2759"/>
<feature type="compositionally biased region" description="Basic and acidic residues" evidence="1">
    <location>
        <begin position="466"/>
        <end position="475"/>
    </location>
</feature>